<accession>A0A239GA59</accession>
<organism evidence="1 2">
    <name type="scientific">Actinomadura meyerae</name>
    <dbReference type="NCBI Taxonomy" id="240840"/>
    <lineage>
        <taxon>Bacteria</taxon>
        <taxon>Bacillati</taxon>
        <taxon>Actinomycetota</taxon>
        <taxon>Actinomycetes</taxon>
        <taxon>Streptosporangiales</taxon>
        <taxon>Thermomonosporaceae</taxon>
        <taxon>Actinomadura</taxon>
    </lineage>
</organism>
<proteinExistence type="predicted"/>
<keyword evidence="2" id="KW-1185">Reference proteome</keyword>
<reference evidence="1 2" key="1">
    <citation type="submission" date="2017-06" db="EMBL/GenBank/DDBJ databases">
        <authorList>
            <person name="Kim H.J."/>
            <person name="Triplett B.A."/>
        </authorList>
    </citation>
    <scope>NUCLEOTIDE SEQUENCE [LARGE SCALE GENOMIC DNA]</scope>
    <source>
        <strain evidence="1 2">DSM 44715</strain>
    </source>
</reference>
<dbReference type="RefSeq" id="WP_089325674.1">
    <property type="nucleotide sequence ID" value="NZ_FZOR01000007.1"/>
</dbReference>
<sequence length="99" mass="10544">MTTVKGGWTVFCSESVCEVMESMPSLRGFFVDFFCDFAAGAGAAVDRGSAPPGRPQAEPGVYSLLVESSGIFIEYAVMADIKEFLISKMLYSCPARPGG</sequence>
<evidence type="ECO:0000313" key="1">
    <source>
        <dbReference type="EMBL" id="SNS65825.1"/>
    </source>
</evidence>
<evidence type="ECO:0000313" key="2">
    <source>
        <dbReference type="Proteomes" id="UP000198318"/>
    </source>
</evidence>
<protein>
    <submittedName>
        <fullName evidence="1">Uncharacterized protein</fullName>
    </submittedName>
</protein>
<name>A0A239GA59_9ACTN</name>
<dbReference type="Proteomes" id="UP000198318">
    <property type="component" value="Unassembled WGS sequence"/>
</dbReference>
<gene>
    <name evidence="1" type="ORF">SAMN05443665_100787</name>
</gene>
<dbReference type="OrthoDB" id="3480317at2"/>
<dbReference type="AlphaFoldDB" id="A0A239GA59"/>
<dbReference type="EMBL" id="FZOR01000007">
    <property type="protein sequence ID" value="SNS65825.1"/>
    <property type="molecule type" value="Genomic_DNA"/>
</dbReference>